<dbReference type="SUPFAM" id="SSF56399">
    <property type="entry name" value="ADP-ribosylation"/>
    <property type="match status" value="1"/>
</dbReference>
<evidence type="ECO:0000259" key="2">
    <source>
        <dbReference type="PROSITE" id="PS50222"/>
    </source>
</evidence>
<name>A0A7J6RHH2_PEROL</name>
<dbReference type="AlphaFoldDB" id="A0A7J6RHH2"/>
<feature type="compositionally biased region" description="Polar residues" evidence="1">
    <location>
        <begin position="371"/>
        <end position="380"/>
    </location>
</feature>
<dbReference type="Gene3D" id="3.30.720.50">
    <property type="match status" value="1"/>
</dbReference>
<dbReference type="Gene3D" id="3.90.228.10">
    <property type="match status" value="1"/>
</dbReference>
<dbReference type="InterPro" id="IPR004170">
    <property type="entry name" value="WWE_dom"/>
</dbReference>
<dbReference type="OMA" id="MDHATIT"/>
<accession>A0A7J6RHH2</accession>
<comment type="caution">
    <text evidence="4">The sequence shown here is derived from an EMBL/GenBank/DDBJ whole genome shotgun (WGS) entry which is preliminary data.</text>
</comment>
<dbReference type="Proteomes" id="UP000553632">
    <property type="component" value="Unassembled WGS sequence"/>
</dbReference>
<dbReference type="PROSITE" id="PS50222">
    <property type="entry name" value="EF_HAND_2"/>
    <property type="match status" value="2"/>
</dbReference>
<feature type="region of interest" description="Disordered" evidence="1">
    <location>
        <begin position="371"/>
        <end position="418"/>
    </location>
</feature>
<evidence type="ECO:0000259" key="3">
    <source>
        <dbReference type="PROSITE" id="PS50918"/>
    </source>
</evidence>
<dbReference type="PROSITE" id="PS50918">
    <property type="entry name" value="WWE"/>
    <property type="match status" value="1"/>
</dbReference>
<organism evidence="4 5">
    <name type="scientific">Perkinsus olseni</name>
    <name type="common">Perkinsus atlanticus</name>
    <dbReference type="NCBI Taxonomy" id="32597"/>
    <lineage>
        <taxon>Eukaryota</taxon>
        <taxon>Sar</taxon>
        <taxon>Alveolata</taxon>
        <taxon>Perkinsozoa</taxon>
        <taxon>Perkinsea</taxon>
        <taxon>Perkinsida</taxon>
        <taxon>Perkinsidae</taxon>
        <taxon>Perkinsus</taxon>
    </lineage>
</organism>
<dbReference type="PANTHER" id="PTHR36649:SF28">
    <property type="entry name" value="UBIQUITIN-LIKE DOMAIN-CONTAINING PROTEIN"/>
    <property type="match status" value="1"/>
</dbReference>
<feature type="domain" description="WWE" evidence="3">
    <location>
        <begin position="656"/>
        <end position="745"/>
    </location>
</feature>
<dbReference type="GO" id="GO:0008270">
    <property type="term" value="F:zinc ion binding"/>
    <property type="evidence" value="ECO:0007669"/>
    <property type="project" value="InterPro"/>
</dbReference>
<dbReference type="SMART" id="SM00054">
    <property type="entry name" value="EFh"/>
    <property type="match status" value="2"/>
</dbReference>
<evidence type="ECO:0000256" key="1">
    <source>
        <dbReference type="SAM" id="MobiDB-lite"/>
    </source>
</evidence>
<proteinExistence type="predicted"/>
<dbReference type="Pfam" id="PF02825">
    <property type="entry name" value="WWE"/>
    <property type="match status" value="1"/>
</dbReference>
<sequence length="1083" mass="119905">MSTADGGFDFDAVLRADNPPAGGDAADNNTAGMFGGGIADLESQVAVTYLCGECGAYVDIKPHDAVKSLTGAAKIHLGLRRVEATEADLVRTLGVSGVAAERCMEVLTRDEGNSRRGRVNSDELVAGLAWSCGNETVSAKLAFLEETGISPDAVAIGVARVGGYLEIPSYRELMATSPAGALPDYSTSVITKLKVIGVDANQGDEGTEPGRDQPEWMGVLREQGQLGARRAWLPRQPLVEMTSLSLLGNRRLKLAGAAANTSSEELTMSIKQIERLHYVFRLLDTDNSAFIKLEDYVNRMQRTGKTVNTKFMSWAHKYIVCHVTEERLKAYVGFKDILHILLPNCSEASIEDLMQEHREYYRGLQELEASASATSGQPRSRSVVPGMKAKLPGLTTEPEQGAAEANLSRRRPTQGDLHHEGVEISLERLMELRRLFDIIDYNGRGVVDLRQLRGFFSDALDDLNDLDRVLVRLKGRKTLAEDASKVTFTRDDFINMILPEGLVPCAYPTPRSMKASSEQLWRCRHARVLSALQIPAALQGYHHPQDPVEVHADALDPVLDANGSPPRTAVDLPQIPPLPSPAAPPSSTEFLILPSSDAVVTLPSSSMGCFPSAAAGARSSSSFQGPLRPIIVVSPVTRKAKPSLFPADRQNPLSATVTSPQSDEIAVSKWEWRKNRNEEWRPFPWAAERELETSYLTFLNSATQGALVQDFANFRMVIAGNHYRINFIDMIQYNSSTGVGRPVRRILPPVEVLADPTRRLPDGVQWEWFEVQTRDLKIVKENTAAHIEMLYRSFKDGSCSSRARIPLFDGRGDTLLVDFRWMTSMKTGGVVRPLLRTEHGSVTDPALHIEDDDDDDDVAAMVMQYHPWLTRARPDRRREPHADWLTEEVFFNKIFLPAMEKAGFTVTAKAGEDIFDYSYNTDFRRTRSSGRVEMRGGQRYFPPHGWKRFAVAVRGRYDSGDNSWLGLANTDGREWAVAYHGTSAANLPGILARGIRPGTRQNYSQEVGITQGIYCSPHPDTAGVYSDTIMVEGRRVGVMLQCRVRPAAVRQCQSRQDYWVIESSEDVRPYGVLVRELSDDSDG</sequence>
<dbReference type="SUPFAM" id="SSF117839">
    <property type="entry name" value="WWE domain"/>
    <property type="match status" value="1"/>
</dbReference>
<dbReference type="PANTHER" id="PTHR36649">
    <property type="entry name" value="UBIQUITIN-LIKE DOMAIN-CONTAINING PROTEIN"/>
    <property type="match status" value="1"/>
</dbReference>
<dbReference type="InterPro" id="IPR037197">
    <property type="entry name" value="WWE_dom_sf"/>
</dbReference>
<feature type="domain" description="EF-hand" evidence="2">
    <location>
        <begin position="271"/>
        <end position="306"/>
    </location>
</feature>
<evidence type="ECO:0000313" key="4">
    <source>
        <dbReference type="EMBL" id="KAF4720229.1"/>
    </source>
</evidence>
<reference evidence="4 5" key="1">
    <citation type="submission" date="2020-04" db="EMBL/GenBank/DDBJ databases">
        <title>Perkinsus olseni comparative genomics.</title>
        <authorList>
            <person name="Bogema D.R."/>
        </authorList>
    </citation>
    <scope>NUCLEOTIDE SEQUENCE [LARGE SCALE GENOMIC DNA]</scope>
    <source>
        <strain evidence="4 5">ATCC PRA-207</strain>
    </source>
</reference>
<dbReference type="InterPro" id="IPR011992">
    <property type="entry name" value="EF-hand-dom_pair"/>
</dbReference>
<gene>
    <name evidence="4" type="ORF">FOZ63_007355</name>
</gene>
<dbReference type="InterPro" id="IPR002048">
    <property type="entry name" value="EF_hand_dom"/>
</dbReference>
<dbReference type="EMBL" id="JABANO010025432">
    <property type="protein sequence ID" value="KAF4720229.1"/>
    <property type="molecule type" value="Genomic_DNA"/>
</dbReference>
<dbReference type="SUPFAM" id="SSF47473">
    <property type="entry name" value="EF-hand"/>
    <property type="match status" value="1"/>
</dbReference>
<keyword evidence="5" id="KW-1185">Reference proteome</keyword>
<dbReference type="InterPro" id="IPR018123">
    <property type="entry name" value="WWE-dom_subgr"/>
</dbReference>
<dbReference type="GO" id="GO:0005509">
    <property type="term" value="F:calcium ion binding"/>
    <property type="evidence" value="ECO:0007669"/>
    <property type="project" value="InterPro"/>
</dbReference>
<feature type="domain" description="EF-hand" evidence="2">
    <location>
        <begin position="427"/>
        <end position="462"/>
    </location>
</feature>
<protein>
    <submittedName>
        <fullName evidence="4">Uncharacterized protein</fullName>
    </submittedName>
</protein>
<dbReference type="Gene3D" id="1.10.238.10">
    <property type="entry name" value="EF-hand"/>
    <property type="match status" value="1"/>
</dbReference>
<evidence type="ECO:0000313" key="5">
    <source>
        <dbReference type="Proteomes" id="UP000553632"/>
    </source>
</evidence>
<dbReference type="SMART" id="SM00678">
    <property type="entry name" value="WWE"/>
    <property type="match status" value="1"/>
</dbReference>